<dbReference type="Gene3D" id="3.40.1410.10">
    <property type="entry name" value="Chorismate lyase-like"/>
    <property type="match status" value="1"/>
</dbReference>
<keyword evidence="2" id="KW-0238">DNA-binding</keyword>
<gene>
    <name evidence="5" type="ORF">BUZ57_08465</name>
</gene>
<accession>A0A0A8HQ17</accession>
<dbReference type="InterPro" id="IPR000524">
    <property type="entry name" value="Tscrpt_reg_HTH_GntR"/>
</dbReference>
<evidence type="ECO:0000313" key="6">
    <source>
        <dbReference type="Proteomes" id="UP000285625"/>
    </source>
</evidence>
<keyword evidence="1" id="KW-0805">Transcription regulation</keyword>
<dbReference type="Pfam" id="PF07702">
    <property type="entry name" value="UTRA"/>
    <property type="match status" value="1"/>
</dbReference>
<proteinExistence type="predicted"/>
<dbReference type="Proteomes" id="UP000285625">
    <property type="component" value="Unassembled WGS sequence"/>
</dbReference>
<dbReference type="InterPro" id="IPR036388">
    <property type="entry name" value="WH-like_DNA-bd_sf"/>
</dbReference>
<dbReference type="GO" id="GO:0003700">
    <property type="term" value="F:DNA-binding transcription factor activity"/>
    <property type="evidence" value="ECO:0007669"/>
    <property type="project" value="InterPro"/>
</dbReference>
<dbReference type="InterPro" id="IPR036390">
    <property type="entry name" value="WH_DNA-bd_sf"/>
</dbReference>
<dbReference type="RefSeq" id="WP_039643596.1">
    <property type="nucleotide sequence ID" value="NZ_CP008747.1"/>
</dbReference>
<evidence type="ECO:0000256" key="1">
    <source>
        <dbReference type="ARBA" id="ARBA00023015"/>
    </source>
</evidence>
<dbReference type="KEGG" id="shu:SHYC_00690"/>
<reference evidence="5 6" key="1">
    <citation type="journal article" date="2016" name="Front. Microbiol.">
        <title>Comprehensive Phylogenetic Analysis of Bovine Non-aureus Staphylococci Species Based on Whole-Genome Sequencing.</title>
        <authorList>
            <person name="Naushad S."/>
            <person name="Barkema H.W."/>
            <person name="Luby C."/>
            <person name="Condas L.A."/>
            <person name="Nobrega D.B."/>
            <person name="Carson D.A."/>
            <person name="De Buck J."/>
        </authorList>
    </citation>
    <scope>NUCLEOTIDE SEQUENCE [LARGE SCALE GENOMIC DNA]</scope>
    <source>
        <strain evidence="5 6">SNUC 5959</strain>
    </source>
</reference>
<evidence type="ECO:0000256" key="2">
    <source>
        <dbReference type="ARBA" id="ARBA00023125"/>
    </source>
</evidence>
<evidence type="ECO:0000259" key="4">
    <source>
        <dbReference type="PROSITE" id="PS50949"/>
    </source>
</evidence>
<feature type="domain" description="HTH gntR-type" evidence="4">
    <location>
        <begin position="1"/>
        <end position="69"/>
    </location>
</feature>
<organism evidence="5 6">
    <name type="scientific">Staphylococcus hyicus</name>
    <dbReference type="NCBI Taxonomy" id="1284"/>
    <lineage>
        <taxon>Bacteria</taxon>
        <taxon>Bacillati</taxon>
        <taxon>Bacillota</taxon>
        <taxon>Bacilli</taxon>
        <taxon>Bacillales</taxon>
        <taxon>Staphylococcaceae</taxon>
        <taxon>Staphylococcus</taxon>
    </lineage>
</organism>
<keyword evidence="3" id="KW-0804">Transcription</keyword>
<dbReference type="HOGENOM" id="CLU_063236_5_1_9"/>
<comment type="caution">
    <text evidence="5">The sequence shown here is derived from an EMBL/GenBank/DDBJ whole genome shotgun (WGS) entry which is preliminary data.</text>
</comment>
<dbReference type="CDD" id="cd07377">
    <property type="entry name" value="WHTH_GntR"/>
    <property type="match status" value="1"/>
</dbReference>
<dbReference type="GeneID" id="41071993"/>
<dbReference type="Pfam" id="PF00392">
    <property type="entry name" value="GntR"/>
    <property type="match status" value="1"/>
</dbReference>
<dbReference type="Gene3D" id="1.10.10.10">
    <property type="entry name" value="Winged helix-like DNA-binding domain superfamily/Winged helix DNA-binding domain"/>
    <property type="match status" value="1"/>
</dbReference>
<sequence>MLKYEEIAQQIRSMLEDGVYQAGDRLPNIEQLKMKYCVSKSTVIKALETLEKNGYIYQSRGSGIFVRSPKRSGYINLFTSNGFTDDLKHHTVTSQVLEVQNIKHPNEEIRHQLHLNEHDAVYYVKRVRYIDGVVLCIEHAYFSQKLVPYMSEDIAKGSIFQYLEDNLKIKIGYSDIYFHVDTLTEEEADLLHHKTGDPTLRYEQVFYTKTGVPFDYSQIVFDQHNAQFYIPSIK</sequence>
<dbReference type="PANTHER" id="PTHR44846:SF4">
    <property type="entry name" value="HTH GNTR-TYPE DOMAIN-CONTAINING PROTEIN"/>
    <property type="match status" value="1"/>
</dbReference>
<dbReference type="SMART" id="SM00866">
    <property type="entry name" value="UTRA"/>
    <property type="match status" value="1"/>
</dbReference>
<dbReference type="GO" id="GO:0003677">
    <property type="term" value="F:DNA binding"/>
    <property type="evidence" value="ECO:0007669"/>
    <property type="project" value="UniProtKB-KW"/>
</dbReference>
<dbReference type="SUPFAM" id="SSF46785">
    <property type="entry name" value="Winged helix' DNA-binding domain"/>
    <property type="match status" value="1"/>
</dbReference>
<dbReference type="InterPro" id="IPR011663">
    <property type="entry name" value="UTRA"/>
</dbReference>
<protein>
    <submittedName>
        <fullName evidence="5">GntR family transcriptional regulator</fullName>
    </submittedName>
</protein>
<dbReference type="PANTHER" id="PTHR44846">
    <property type="entry name" value="MANNOSYL-D-GLYCERATE TRANSPORT/METABOLISM SYSTEM REPRESSOR MNGR-RELATED"/>
    <property type="match status" value="1"/>
</dbReference>
<dbReference type="EMBL" id="QXVO01000025">
    <property type="protein sequence ID" value="RIO44965.1"/>
    <property type="molecule type" value="Genomic_DNA"/>
</dbReference>
<dbReference type="AlphaFoldDB" id="A0A0A8HQ17"/>
<dbReference type="SUPFAM" id="SSF64288">
    <property type="entry name" value="Chorismate lyase-like"/>
    <property type="match status" value="1"/>
</dbReference>
<evidence type="ECO:0000256" key="3">
    <source>
        <dbReference type="ARBA" id="ARBA00023163"/>
    </source>
</evidence>
<dbReference type="PROSITE" id="PS50949">
    <property type="entry name" value="HTH_GNTR"/>
    <property type="match status" value="1"/>
</dbReference>
<dbReference type="GO" id="GO:0045892">
    <property type="term" value="P:negative regulation of DNA-templated transcription"/>
    <property type="evidence" value="ECO:0007669"/>
    <property type="project" value="TreeGrafter"/>
</dbReference>
<dbReference type="SMART" id="SM00345">
    <property type="entry name" value="HTH_GNTR"/>
    <property type="match status" value="1"/>
</dbReference>
<dbReference type="InterPro" id="IPR050679">
    <property type="entry name" value="Bact_HTH_transcr_reg"/>
</dbReference>
<name>A0A0A8HQ17_STAHY</name>
<dbReference type="STRING" id="1284.SHYC_00690"/>
<dbReference type="InterPro" id="IPR028978">
    <property type="entry name" value="Chorismate_lyase_/UTRA_dom_sf"/>
</dbReference>
<evidence type="ECO:0000313" key="5">
    <source>
        <dbReference type="EMBL" id="RIO44965.1"/>
    </source>
</evidence>